<proteinExistence type="inferred from homology"/>
<organism evidence="10">
    <name type="scientific">Sulfobacillus thermotolerans</name>
    <dbReference type="NCBI Taxonomy" id="338644"/>
    <lineage>
        <taxon>Bacteria</taxon>
        <taxon>Bacillati</taxon>
        <taxon>Bacillota</taxon>
        <taxon>Clostridia</taxon>
        <taxon>Eubacteriales</taxon>
        <taxon>Clostridiales Family XVII. Incertae Sedis</taxon>
        <taxon>Sulfobacillus</taxon>
    </lineage>
</organism>
<evidence type="ECO:0000313" key="10">
    <source>
        <dbReference type="EMBL" id="AEP14362.1"/>
    </source>
</evidence>
<dbReference type="AlphaFoldDB" id="G5CJ85"/>
<name>G5CJ85_9FIRM</name>
<keyword evidence="10" id="KW-0614">Plasmid</keyword>
<evidence type="ECO:0000256" key="7">
    <source>
        <dbReference type="SAM" id="MobiDB-lite"/>
    </source>
</evidence>
<evidence type="ECO:0000256" key="3">
    <source>
        <dbReference type="ARBA" id="ARBA00012027"/>
    </source>
</evidence>
<protein>
    <recommendedName>
        <fullName evidence="3">phospholipase D</fullName>
        <ecNumber evidence="3">3.1.4.4</ecNumber>
    </recommendedName>
</protein>
<keyword evidence="4" id="KW-0378">Hydrolase</keyword>
<dbReference type="GO" id="GO:0004630">
    <property type="term" value="F:phospholipase D activity"/>
    <property type="evidence" value="ECO:0007669"/>
    <property type="project" value="UniProtKB-EC"/>
</dbReference>
<dbReference type="PANTHER" id="PTHR43856">
    <property type="entry name" value="CARDIOLIPIN HYDROLASE"/>
    <property type="match status" value="1"/>
</dbReference>
<keyword evidence="6" id="KW-0443">Lipid metabolism</keyword>
<sequence length="398" mass="42885">MLHPTHSDMRNDRIQTNTNGHDIPTMATRGLRSPALLELRKHGAAGYLFSSLMGIVLAGMLASCGVVQATGGSFPATVPAKISGSTLSWISEPSAGFTPWRTVLRQTRTGVDVNAYLLTDAPYVHDLRQIARRGIPVRIILAANPYHDPAAIADEKTLLAGSRIQWHWAPSRFDTAYATDHAKYLIVNPGTSQAVAIVGSPNGTWSAFGGDNAEDAMETSRPAITTALTQVFQADWTGRSAGPALRHTLVLSPGAQSVFLTLLASSGPVAVTAEELGDAPALYRALAAHGAMARLLVSSRLLTSPTAQRTVAFLRQAGVQVRTLHRPYVHAKLLVTAQQTWVGSQNWSAPSLDNNREVGITTANPTVHAHALAWFNQLWTRAVPWPARLVPREGEEEW</sequence>
<dbReference type="PANTHER" id="PTHR43856:SF1">
    <property type="entry name" value="MITOCHONDRIAL CARDIOLIPIN HYDROLASE"/>
    <property type="match status" value="1"/>
</dbReference>
<evidence type="ECO:0000256" key="8">
    <source>
        <dbReference type="SAM" id="Phobius"/>
    </source>
</evidence>
<keyword evidence="5" id="KW-0442">Lipid degradation</keyword>
<feature type="compositionally biased region" description="Basic and acidic residues" evidence="7">
    <location>
        <begin position="1"/>
        <end position="13"/>
    </location>
</feature>
<evidence type="ECO:0000256" key="2">
    <source>
        <dbReference type="ARBA" id="ARBA00008664"/>
    </source>
</evidence>
<keyword evidence="8" id="KW-0472">Membrane</keyword>
<gene>
    <name evidence="10" type="primary">orfY46</name>
</gene>
<feature type="transmembrane region" description="Helical" evidence="8">
    <location>
        <begin position="47"/>
        <end position="69"/>
    </location>
</feature>
<keyword evidence="8" id="KW-0812">Transmembrane</keyword>
<dbReference type="Pfam" id="PF13091">
    <property type="entry name" value="PLDc_2"/>
    <property type="match status" value="2"/>
</dbReference>
<evidence type="ECO:0000256" key="6">
    <source>
        <dbReference type="ARBA" id="ARBA00023098"/>
    </source>
</evidence>
<feature type="region of interest" description="Disordered" evidence="7">
    <location>
        <begin position="1"/>
        <end position="26"/>
    </location>
</feature>
<accession>G5CJ85</accession>
<geneLocation type="plasmid" evidence="10">
    <name>pY0017</name>
</geneLocation>
<comment type="similarity">
    <text evidence="2">Belongs to the phospholipase D family.</text>
</comment>
<dbReference type="EC" id="3.1.4.4" evidence="3"/>
<dbReference type="SUPFAM" id="SSF56024">
    <property type="entry name" value="Phospholipase D/nuclease"/>
    <property type="match status" value="2"/>
</dbReference>
<dbReference type="InterPro" id="IPR051406">
    <property type="entry name" value="PLD_domain"/>
</dbReference>
<dbReference type="EMBL" id="JN119830">
    <property type="protein sequence ID" value="AEP14362.1"/>
    <property type="molecule type" value="Genomic_DNA"/>
</dbReference>
<dbReference type="GO" id="GO:0016891">
    <property type="term" value="F:RNA endonuclease activity producing 5'-phosphomonoesters, hydrolytic mechanism"/>
    <property type="evidence" value="ECO:0007669"/>
    <property type="project" value="TreeGrafter"/>
</dbReference>
<feature type="domain" description="Phospholipase D-like" evidence="9">
    <location>
        <begin position="104"/>
        <end position="236"/>
    </location>
</feature>
<dbReference type="InterPro" id="IPR025202">
    <property type="entry name" value="PLD-like_dom"/>
</dbReference>
<keyword evidence="8" id="KW-1133">Transmembrane helix</keyword>
<feature type="domain" description="Phospholipase D-like" evidence="9">
    <location>
        <begin position="285"/>
        <end position="379"/>
    </location>
</feature>
<evidence type="ECO:0000256" key="4">
    <source>
        <dbReference type="ARBA" id="ARBA00022801"/>
    </source>
</evidence>
<dbReference type="Gene3D" id="3.30.870.10">
    <property type="entry name" value="Endonuclease Chain A"/>
    <property type="match status" value="2"/>
</dbReference>
<reference evidence="10" key="1">
    <citation type="journal article" date="2011" name="Appl. Environ. Microbiol.">
        <title>Two Large, Related, Cryptic Plasmids from Geographically Distinct Isolates of Sulfobacillus thermotolerans.</title>
        <authorList>
            <person name="Deane S.M."/>
            <person name="Rawlings D.E."/>
        </authorList>
    </citation>
    <scope>NUCLEOTIDE SEQUENCE</scope>
    <source>
        <strain evidence="10">Y0017</strain>
        <plasmid evidence="10">pY0017</plasmid>
    </source>
</reference>
<evidence type="ECO:0000256" key="1">
    <source>
        <dbReference type="ARBA" id="ARBA00000798"/>
    </source>
</evidence>
<comment type="catalytic activity">
    <reaction evidence="1">
        <text>a 1,2-diacyl-sn-glycero-3-phosphocholine + H2O = a 1,2-diacyl-sn-glycero-3-phosphate + choline + H(+)</text>
        <dbReference type="Rhea" id="RHEA:14445"/>
        <dbReference type="ChEBI" id="CHEBI:15354"/>
        <dbReference type="ChEBI" id="CHEBI:15377"/>
        <dbReference type="ChEBI" id="CHEBI:15378"/>
        <dbReference type="ChEBI" id="CHEBI:57643"/>
        <dbReference type="ChEBI" id="CHEBI:58608"/>
        <dbReference type="EC" id="3.1.4.4"/>
    </reaction>
</comment>
<evidence type="ECO:0000259" key="9">
    <source>
        <dbReference type="Pfam" id="PF13091"/>
    </source>
</evidence>
<evidence type="ECO:0000256" key="5">
    <source>
        <dbReference type="ARBA" id="ARBA00022963"/>
    </source>
</evidence>
<dbReference type="GO" id="GO:0016042">
    <property type="term" value="P:lipid catabolic process"/>
    <property type="evidence" value="ECO:0007669"/>
    <property type="project" value="UniProtKB-KW"/>
</dbReference>